<accession>A0AC61L172</accession>
<evidence type="ECO:0000313" key="1">
    <source>
        <dbReference type="EMBL" id="PXF59622.1"/>
    </source>
</evidence>
<sequence length="89" mass="10678">MVTRGWDTKHCIEHFMHDKTEAGAAKLFVCLQDNRETMVWDEGLGRLRNMAEEWDDTWAPLMEEMTELLKITDWDSYVQMKTKYNLTQY</sequence>
<reference evidence="1" key="1">
    <citation type="submission" date="2018-01" db="EMBL/GenBank/DDBJ databases">
        <authorList>
            <person name="Krukenberg V."/>
        </authorList>
    </citation>
    <scope>NUCLEOTIDE SEQUENCE</scope>
    <source>
        <strain evidence="1">E20ANME2</strain>
    </source>
</reference>
<evidence type="ECO:0000313" key="2">
    <source>
        <dbReference type="Proteomes" id="UP000248329"/>
    </source>
</evidence>
<dbReference type="EMBL" id="PQXF01000023">
    <property type="protein sequence ID" value="PXF59622.1"/>
    <property type="molecule type" value="Genomic_DNA"/>
</dbReference>
<name>A0AC61L172_9EURY</name>
<dbReference type="Proteomes" id="UP000248329">
    <property type="component" value="Unassembled WGS sequence"/>
</dbReference>
<comment type="caution">
    <text evidence="1">The sequence shown here is derived from an EMBL/GenBank/DDBJ whole genome shotgun (WGS) entry which is preliminary data.</text>
</comment>
<gene>
    <name evidence="1" type="ORF">C4B59_11065</name>
</gene>
<proteinExistence type="predicted"/>
<protein>
    <submittedName>
        <fullName evidence="1">Uncharacterized protein</fullName>
    </submittedName>
</protein>
<organism evidence="1 2">
    <name type="scientific">Candidatus Methanogaster sp</name>
    <dbReference type="NCBI Taxonomy" id="3386292"/>
    <lineage>
        <taxon>Archaea</taxon>
        <taxon>Methanobacteriati</taxon>
        <taxon>Methanobacteriota</taxon>
        <taxon>Stenosarchaea group</taxon>
        <taxon>Methanomicrobia</taxon>
        <taxon>Methanosarcinales</taxon>
        <taxon>ANME-2 cluster</taxon>
        <taxon>Candidatus Methanogasteraceae</taxon>
        <taxon>Candidatus Methanogaster</taxon>
    </lineage>
</organism>